<evidence type="ECO:0000313" key="3">
    <source>
        <dbReference type="Proteomes" id="UP000324222"/>
    </source>
</evidence>
<protein>
    <submittedName>
        <fullName evidence="2">Uncharacterized protein</fullName>
    </submittedName>
</protein>
<feature type="compositionally biased region" description="Basic and acidic residues" evidence="1">
    <location>
        <begin position="67"/>
        <end position="94"/>
    </location>
</feature>
<organism evidence="2 3">
    <name type="scientific">Portunus trituberculatus</name>
    <name type="common">Swimming crab</name>
    <name type="synonym">Neptunus trituberculatus</name>
    <dbReference type="NCBI Taxonomy" id="210409"/>
    <lineage>
        <taxon>Eukaryota</taxon>
        <taxon>Metazoa</taxon>
        <taxon>Ecdysozoa</taxon>
        <taxon>Arthropoda</taxon>
        <taxon>Crustacea</taxon>
        <taxon>Multicrustacea</taxon>
        <taxon>Malacostraca</taxon>
        <taxon>Eumalacostraca</taxon>
        <taxon>Eucarida</taxon>
        <taxon>Decapoda</taxon>
        <taxon>Pleocyemata</taxon>
        <taxon>Brachyura</taxon>
        <taxon>Eubrachyura</taxon>
        <taxon>Portunoidea</taxon>
        <taxon>Portunidae</taxon>
        <taxon>Portuninae</taxon>
        <taxon>Portunus</taxon>
    </lineage>
</organism>
<dbReference type="Proteomes" id="UP000324222">
    <property type="component" value="Unassembled WGS sequence"/>
</dbReference>
<sequence length="103" mass="11407">MVAVRGKRVLSVLASNSSFTKQASKQTSISPAQDWCYSFFSKAKECVRWLRSVIRGSQGFEASARWRGSDGRECTKGQRDSGTQRHEGHDRTEEGAAPPHGPH</sequence>
<gene>
    <name evidence="2" type="ORF">E2C01_013510</name>
</gene>
<keyword evidence="3" id="KW-1185">Reference proteome</keyword>
<evidence type="ECO:0000313" key="2">
    <source>
        <dbReference type="EMBL" id="MPC20561.1"/>
    </source>
</evidence>
<proteinExistence type="predicted"/>
<feature type="region of interest" description="Disordered" evidence="1">
    <location>
        <begin position="61"/>
        <end position="103"/>
    </location>
</feature>
<dbReference type="AlphaFoldDB" id="A0A5B7DGG3"/>
<name>A0A5B7DGG3_PORTR</name>
<evidence type="ECO:0000256" key="1">
    <source>
        <dbReference type="SAM" id="MobiDB-lite"/>
    </source>
</evidence>
<accession>A0A5B7DGG3</accession>
<comment type="caution">
    <text evidence="2">The sequence shown here is derived from an EMBL/GenBank/DDBJ whole genome shotgun (WGS) entry which is preliminary data.</text>
</comment>
<reference evidence="2 3" key="1">
    <citation type="submission" date="2019-05" db="EMBL/GenBank/DDBJ databases">
        <title>Another draft genome of Portunus trituberculatus and its Hox gene families provides insights of decapod evolution.</title>
        <authorList>
            <person name="Jeong J.-H."/>
            <person name="Song I."/>
            <person name="Kim S."/>
            <person name="Choi T."/>
            <person name="Kim D."/>
            <person name="Ryu S."/>
            <person name="Kim W."/>
        </authorList>
    </citation>
    <scope>NUCLEOTIDE SEQUENCE [LARGE SCALE GENOMIC DNA]</scope>
    <source>
        <tissue evidence="2">Muscle</tissue>
    </source>
</reference>
<dbReference type="EMBL" id="VSRR010000884">
    <property type="protein sequence ID" value="MPC20561.1"/>
    <property type="molecule type" value="Genomic_DNA"/>
</dbReference>